<feature type="domain" description="FAD dependent oxidoreductase" evidence="9">
    <location>
        <begin position="5"/>
        <end position="307"/>
    </location>
</feature>
<evidence type="ECO:0000259" key="9">
    <source>
        <dbReference type="Pfam" id="PF01266"/>
    </source>
</evidence>
<keyword evidence="4" id="KW-0274">FAD</keyword>
<dbReference type="RefSeq" id="WP_150553887.1">
    <property type="nucleotide sequence ID" value="NZ_CABPSC010000001.1"/>
</dbReference>
<evidence type="ECO:0000256" key="7">
    <source>
        <dbReference type="ARBA" id="ARBA00039751"/>
    </source>
</evidence>
<dbReference type="SUPFAM" id="SSF54373">
    <property type="entry name" value="FAD-linked reductases, C-terminal domain"/>
    <property type="match status" value="1"/>
</dbReference>
<keyword evidence="11" id="KW-1185">Reference proteome</keyword>
<dbReference type="EC" id="1.4.3.3" evidence="6"/>
<dbReference type="Pfam" id="PF01266">
    <property type="entry name" value="DAO"/>
    <property type="match status" value="1"/>
</dbReference>
<dbReference type="InterPro" id="IPR006076">
    <property type="entry name" value="FAD-dep_OxRdtase"/>
</dbReference>
<dbReference type="GO" id="GO:0019478">
    <property type="term" value="P:D-amino acid catabolic process"/>
    <property type="evidence" value="ECO:0007669"/>
    <property type="project" value="TreeGrafter"/>
</dbReference>
<evidence type="ECO:0000256" key="3">
    <source>
        <dbReference type="ARBA" id="ARBA00022630"/>
    </source>
</evidence>
<protein>
    <recommendedName>
        <fullName evidence="7">D-amino-acid oxidase</fullName>
        <ecNumber evidence="6">1.4.3.3</ecNumber>
    </recommendedName>
</protein>
<sequence>MRPRTIVLGAGVSGLTTAVTMSLAGSDVTLHSAEGPARTTSSLAAAIWHPFYQAPDLVYLARARSTYDTMRRLSADVSSGVSMRALTEYFRQDAGPPWWADCAEELVRVPQGAVPSRFASAYRMMVPVADPARYLGYLMNTFLELGGECVLRHVDDPVPLLGEADFVVNCCGYGSRRFGDAEVSLARAVVLRAARDDAVRGCFIDDGDPRMPTYIIERDEDIVLGGTADPDLTSTVIGEPQVESIVRRCAALCEGAAALRILEAKVGFRPMRPTVRVARDEVHARLLHNYGHGGGGFTLSWGCAAHVLRLTGMASADEPPIGSLTAEGARAE</sequence>
<evidence type="ECO:0000256" key="8">
    <source>
        <dbReference type="ARBA" id="ARBA00049547"/>
    </source>
</evidence>
<dbReference type="InterPro" id="IPR023209">
    <property type="entry name" value="DAO"/>
</dbReference>
<dbReference type="GO" id="GO:0003884">
    <property type="term" value="F:D-amino-acid oxidase activity"/>
    <property type="evidence" value="ECO:0007669"/>
    <property type="project" value="UniProtKB-EC"/>
</dbReference>
<comment type="catalytic activity">
    <reaction evidence="8">
        <text>a D-alpha-amino acid + O2 + H2O = a 2-oxocarboxylate + H2O2 + NH4(+)</text>
        <dbReference type="Rhea" id="RHEA:21816"/>
        <dbReference type="ChEBI" id="CHEBI:15377"/>
        <dbReference type="ChEBI" id="CHEBI:15379"/>
        <dbReference type="ChEBI" id="CHEBI:16240"/>
        <dbReference type="ChEBI" id="CHEBI:28938"/>
        <dbReference type="ChEBI" id="CHEBI:35179"/>
        <dbReference type="ChEBI" id="CHEBI:59871"/>
        <dbReference type="EC" id="1.4.3.3"/>
    </reaction>
    <physiologicalReaction direction="left-to-right" evidence="8">
        <dbReference type="Rhea" id="RHEA:21817"/>
    </physiologicalReaction>
</comment>
<keyword evidence="5" id="KW-0560">Oxidoreductase</keyword>
<dbReference type="GO" id="GO:0005737">
    <property type="term" value="C:cytoplasm"/>
    <property type="evidence" value="ECO:0007669"/>
    <property type="project" value="TreeGrafter"/>
</dbReference>
<dbReference type="EMBL" id="CABPSC010000001">
    <property type="protein sequence ID" value="VVD65617.1"/>
    <property type="molecule type" value="Genomic_DNA"/>
</dbReference>
<evidence type="ECO:0000313" key="10">
    <source>
        <dbReference type="EMBL" id="VVD65617.1"/>
    </source>
</evidence>
<organism evidence="10 11">
    <name type="scientific">Pandoraea nosoerga</name>
    <dbReference type="NCBI Taxonomy" id="2508296"/>
    <lineage>
        <taxon>Bacteria</taxon>
        <taxon>Pseudomonadati</taxon>
        <taxon>Pseudomonadota</taxon>
        <taxon>Betaproteobacteria</taxon>
        <taxon>Burkholderiales</taxon>
        <taxon>Burkholderiaceae</taxon>
        <taxon>Pandoraea</taxon>
    </lineage>
</organism>
<proteinExistence type="inferred from homology"/>
<dbReference type="PROSITE" id="PS00677">
    <property type="entry name" value="DAO"/>
    <property type="match status" value="1"/>
</dbReference>
<dbReference type="Gene3D" id="3.30.9.10">
    <property type="entry name" value="D-Amino Acid Oxidase, subunit A, domain 2"/>
    <property type="match status" value="1"/>
</dbReference>
<dbReference type="SUPFAM" id="SSF51971">
    <property type="entry name" value="Nucleotide-binding domain"/>
    <property type="match status" value="1"/>
</dbReference>
<keyword evidence="3" id="KW-0285">Flavoprotein</keyword>
<evidence type="ECO:0000256" key="2">
    <source>
        <dbReference type="ARBA" id="ARBA00006730"/>
    </source>
</evidence>
<comment type="cofactor">
    <cofactor evidence="1">
        <name>FAD</name>
        <dbReference type="ChEBI" id="CHEBI:57692"/>
    </cofactor>
</comment>
<dbReference type="GO" id="GO:0071949">
    <property type="term" value="F:FAD binding"/>
    <property type="evidence" value="ECO:0007669"/>
    <property type="project" value="InterPro"/>
</dbReference>
<dbReference type="OrthoDB" id="246701at2"/>
<comment type="similarity">
    <text evidence="2">Belongs to the DAMOX/DASOX family.</text>
</comment>
<evidence type="ECO:0000256" key="4">
    <source>
        <dbReference type="ARBA" id="ARBA00022827"/>
    </source>
</evidence>
<evidence type="ECO:0000256" key="1">
    <source>
        <dbReference type="ARBA" id="ARBA00001974"/>
    </source>
</evidence>
<dbReference type="PANTHER" id="PTHR11530">
    <property type="entry name" value="D-AMINO ACID OXIDASE"/>
    <property type="match status" value="1"/>
</dbReference>
<dbReference type="PANTHER" id="PTHR11530:SF11">
    <property type="entry name" value="D-ASPARTATE OXIDASE"/>
    <property type="match status" value="1"/>
</dbReference>
<evidence type="ECO:0000256" key="5">
    <source>
        <dbReference type="ARBA" id="ARBA00023002"/>
    </source>
</evidence>
<dbReference type="AlphaFoldDB" id="A0A5E4RQK2"/>
<dbReference type="Gene3D" id="3.40.50.720">
    <property type="entry name" value="NAD(P)-binding Rossmann-like Domain"/>
    <property type="match status" value="1"/>
</dbReference>
<evidence type="ECO:0000256" key="6">
    <source>
        <dbReference type="ARBA" id="ARBA00039101"/>
    </source>
</evidence>
<name>A0A5E4RQK2_9BURK</name>
<reference evidence="10 11" key="1">
    <citation type="submission" date="2019-08" db="EMBL/GenBank/DDBJ databases">
        <authorList>
            <person name="Peeters C."/>
        </authorList>
    </citation>
    <scope>NUCLEOTIDE SEQUENCE [LARGE SCALE GENOMIC DNA]</scope>
    <source>
        <strain evidence="10 11">LMG 31109</strain>
    </source>
</reference>
<gene>
    <name evidence="10" type="ORF">PNO31109_00329</name>
</gene>
<dbReference type="Proteomes" id="UP000367825">
    <property type="component" value="Unassembled WGS sequence"/>
</dbReference>
<accession>A0A5E4RQK2</accession>
<dbReference type="InterPro" id="IPR006181">
    <property type="entry name" value="D-amino_acid_oxidase_CS"/>
</dbReference>
<evidence type="ECO:0000313" key="11">
    <source>
        <dbReference type="Proteomes" id="UP000367825"/>
    </source>
</evidence>